<dbReference type="Pfam" id="PF05226">
    <property type="entry name" value="CHASE2"/>
    <property type="match status" value="1"/>
</dbReference>
<gene>
    <name evidence="6" type="ORF">B1R32_11282</name>
</gene>
<dbReference type="AlphaFoldDB" id="A0A2S8SRL1"/>
<dbReference type="PROSITE" id="PS50883">
    <property type="entry name" value="EAL"/>
    <property type="match status" value="1"/>
</dbReference>
<evidence type="ECO:0000259" key="3">
    <source>
        <dbReference type="PROSITE" id="PS50113"/>
    </source>
</evidence>
<dbReference type="PANTHER" id="PTHR44757:SF2">
    <property type="entry name" value="BIOFILM ARCHITECTURE MAINTENANCE PROTEIN MBAA"/>
    <property type="match status" value="1"/>
</dbReference>
<dbReference type="FunCoup" id="A0A2S8SRL1">
    <property type="interactions" value="208"/>
</dbReference>
<evidence type="ECO:0000313" key="7">
    <source>
        <dbReference type="Proteomes" id="UP000237684"/>
    </source>
</evidence>
<dbReference type="InParanoid" id="A0A2S8SRL1"/>
<feature type="domain" description="EAL" evidence="4">
    <location>
        <begin position="744"/>
        <end position="999"/>
    </location>
</feature>
<dbReference type="SMART" id="SM01080">
    <property type="entry name" value="CHASE2"/>
    <property type="match status" value="1"/>
</dbReference>
<dbReference type="CDD" id="cd01948">
    <property type="entry name" value="EAL"/>
    <property type="match status" value="1"/>
</dbReference>
<dbReference type="PROSITE" id="PS50113">
    <property type="entry name" value="PAC"/>
    <property type="match status" value="1"/>
</dbReference>
<dbReference type="OrthoDB" id="543801at2"/>
<dbReference type="Gene3D" id="3.30.70.270">
    <property type="match status" value="1"/>
</dbReference>
<organism evidence="6 7">
    <name type="scientific">Abditibacterium utsteinense</name>
    <dbReference type="NCBI Taxonomy" id="1960156"/>
    <lineage>
        <taxon>Bacteria</taxon>
        <taxon>Pseudomonadati</taxon>
        <taxon>Abditibacteriota</taxon>
        <taxon>Abditibacteriia</taxon>
        <taxon>Abditibacteriales</taxon>
        <taxon>Abditibacteriaceae</taxon>
        <taxon>Abditibacterium</taxon>
    </lineage>
</organism>
<comment type="caution">
    <text evidence="6">The sequence shown here is derived from an EMBL/GenBank/DDBJ whole genome shotgun (WGS) entry which is preliminary data.</text>
</comment>
<dbReference type="InterPro" id="IPR000160">
    <property type="entry name" value="GGDEF_dom"/>
</dbReference>
<dbReference type="InterPro" id="IPR035919">
    <property type="entry name" value="EAL_sf"/>
</dbReference>
<evidence type="ECO:0000259" key="5">
    <source>
        <dbReference type="PROSITE" id="PS50887"/>
    </source>
</evidence>
<dbReference type="Gene3D" id="3.30.450.20">
    <property type="entry name" value="PAS domain"/>
    <property type="match status" value="1"/>
</dbReference>
<evidence type="ECO:0000259" key="2">
    <source>
        <dbReference type="PROSITE" id="PS50112"/>
    </source>
</evidence>
<dbReference type="CDD" id="cd00130">
    <property type="entry name" value="PAS"/>
    <property type="match status" value="1"/>
</dbReference>
<keyword evidence="1" id="KW-0472">Membrane</keyword>
<dbReference type="Pfam" id="PF00563">
    <property type="entry name" value="EAL"/>
    <property type="match status" value="1"/>
</dbReference>
<protein>
    <submittedName>
        <fullName evidence="6">PAS domain S-box-containing protein/diguanylate cyclase (GGDEF) domain-containing protein</fullName>
    </submittedName>
</protein>
<dbReference type="Pfam" id="PF00990">
    <property type="entry name" value="GGDEF"/>
    <property type="match status" value="1"/>
</dbReference>
<dbReference type="SUPFAM" id="SSF55073">
    <property type="entry name" value="Nucleotide cyclase"/>
    <property type="match status" value="1"/>
</dbReference>
<dbReference type="InterPro" id="IPR043128">
    <property type="entry name" value="Rev_trsase/Diguanyl_cyclase"/>
</dbReference>
<accession>A0A2S8SRL1</accession>
<feature type="domain" description="PAC" evidence="3">
    <location>
        <begin position="517"/>
        <end position="569"/>
    </location>
</feature>
<dbReference type="InterPro" id="IPR001633">
    <property type="entry name" value="EAL_dom"/>
</dbReference>
<dbReference type="EMBL" id="NIGF01000012">
    <property type="protein sequence ID" value="PQV63427.1"/>
    <property type="molecule type" value="Genomic_DNA"/>
</dbReference>
<dbReference type="PROSITE" id="PS51257">
    <property type="entry name" value="PROKAR_LIPOPROTEIN"/>
    <property type="match status" value="1"/>
</dbReference>
<dbReference type="SMART" id="SM00091">
    <property type="entry name" value="PAS"/>
    <property type="match status" value="1"/>
</dbReference>
<dbReference type="SMART" id="SM00267">
    <property type="entry name" value="GGDEF"/>
    <property type="match status" value="1"/>
</dbReference>
<dbReference type="Gene3D" id="3.20.20.450">
    <property type="entry name" value="EAL domain"/>
    <property type="match status" value="1"/>
</dbReference>
<evidence type="ECO:0000313" key="6">
    <source>
        <dbReference type="EMBL" id="PQV63427.1"/>
    </source>
</evidence>
<dbReference type="Pfam" id="PF08447">
    <property type="entry name" value="PAS_3"/>
    <property type="match status" value="1"/>
</dbReference>
<dbReference type="Proteomes" id="UP000237684">
    <property type="component" value="Unassembled WGS sequence"/>
</dbReference>
<proteinExistence type="predicted"/>
<feature type="domain" description="PAS" evidence="2">
    <location>
        <begin position="441"/>
        <end position="513"/>
    </location>
</feature>
<dbReference type="PROSITE" id="PS50112">
    <property type="entry name" value="PAS"/>
    <property type="match status" value="1"/>
</dbReference>
<keyword evidence="1" id="KW-0812">Transmembrane</keyword>
<name>A0A2S8SRL1_9BACT</name>
<dbReference type="InterPro" id="IPR052155">
    <property type="entry name" value="Biofilm_reg_signaling"/>
</dbReference>
<evidence type="ECO:0000256" key="1">
    <source>
        <dbReference type="SAM" id="Phobius"/>
    </source>
</evidence>
<dbReference type="PROSITE" id="PS50887">
    <property type="entry name" value="GGDEF"/>
    <property type="match status" value="1"/>
</dbReference>
<dbReference type="PANTHER" id="PTHR44757">
    <property type="entry name" value="DIGUANYLATE CYCLASE DGCP"/>
    <property type="match status" value="1"/>
</dbReference>
<keyword evidence="1" id="KW-1133">Transmembrane helix</keyword>
<dbReference type="InterPro" id="IPR029787">
    <property type="entry name" value="Nucleotide_cyclase"/>
</dbReference>
<dbReference type="CDD" id="cd01949">
    <property type="entry name" value="GGDEF"/>
    <property type="match status" value="1"/>
</dbReference>
<dbReference type="InterPro" id="IPR013655">
    <property type="entry name" value="PAS_fold_3"/>
</dbReference>
<dbReference type="NCBIfam" id="TIGR00229">
    <property type="entry name" value="sensory_box"/>
    <property type="match status" value="1"/>
</dbReference>
<dbReference type="FunFam" id="3.20.20.450:FF:000001">
    <property type="entry name" value="Cyclic di-GMP phosphodiesterase yahA"/>
    <property type="match status" value="1"/>
</dbReference>
<feature type="domain" description="GGDEF" evidence="5">
    <location>
        <begin position="602"/>
        <end position="735"/>
    </location>
</feature>
<dbReference type="InterPro" id="IPR000014">
    <property type="entry name" value="PAS"/>
</dbReference>
<dbReference type="SUPFAM" id="SSF55785">
    <property type="entry name" value="PYP-like sensor domain (PAS domain)"/>
    <property type="match status" value="1"/>
</dbReference>
<keyword evidence="7" id="KW-1185">Reference proteome</keyword>
<feature type="transmembrane region" description="Helical" evidence="1">
    <location>
        <begin position="384"/>
        <end position="403"/>
    </location>
</feature>
<reference evidence="6 7" key="1">
    <citation type="journal article" date="2018" name="Syst. Appl. Microbiol.">
        <title>Abditibacterium utsteinense sp. nov., the first cultivated member of candidate phylum FBP, isolated from ice-free Antarctic soil samples.</title>
        <authorList>
            <person name="Tahon G."/>
            <person name="Tytgat B."/>
            <person name="Lebbe L."/>
            <person name="Carlier A."/>
            <person name="Willems A."/>
        </authorList>
    </citation>
    <scope>NUCLEOTIDE SEQUENCE [LARGE SCALE GENOMIC DNA]</scope>
    <source>
        <strain evidence="6 7">LMG 29911</strain>
    </source>
</reference>
<dbReference type="InterPro" id="IPR007890">
    <property type="entry name" value="CHASE2"/>
</dbReference>
<evidence type="ECO:0000259" key="4">
    <source>
        <dbReference type="PROSITE" id="PS50883"/>
    </source>
</evidence>
<dbReference type="InterPro" id="IPR000700">
    <property type="entry name" value="PAS-assoc_C"/>
</dbReference>
<feature type="transmembrane region" description="Helical" evidence="1">
    <location>
        <begin position="358"/>
        <end position="377"/>
    </location>
</feature>
<sequence>MPHFRLSPVPRLGQGLLLGVFCACSLFAARSGEFFQNIERSTLDAQFRARGLIAPSPDIVIIEADDTTIRRHQWPMPRRVYADLITQLTRAGAKTIAFDVMFPTRSASPSDDVALITASQTSGRVIHAAAFNLAQEKQSGNANSIATRFQIPDGNVVCATTTWGNAAIAPLQNGAAGLGHVNAAPDNDGVLRHIPNLLRFRGARSATSQAQNAVFYPSLALASAAHFLGIKPAQIRVGQSEILLPAPPLSSEIPQKMKAQNGVAQGERRIPLDGQGRTWVNWIGPHNKSFPTFSFDQVLDGQVPAANFKGKIVLIGITSAGSLERQATPFSPVQPAVDLQANAINDILMNRSLRTAPGLVYLLLLLGFPMLIGAATMRSSTRTGILWTLGGCAILWSLGFIGLSHFDVVLRIATPLAASLLAWGSCIALRQWQDATDLRLAEERYALAVRGANDGLWDWNLQNGEIYFSPRWKEMIGYKENEIAGTLDEWHARVHEDDIAAMKAQMDTHLAGKSAHFESRYRMQHRDGHFLWVLSRGLRVSNSNGLATRMAGSQSDISDQVKANQQLEHNAYYDSLTGLHNRAFFMQILGRTLSHSHKRADFRFAVLFLDLDRFKNVNDSLGHSRGDELLVGVSQRLTACLRPGDTAARLGGDEFTVLLDDIENVDAVTRIAERIQQELSQPFSIAGQEIFPTSSIGIAIGNPSYAHGEDLLRDADIAMYRAKSLGRARHAIFDDAMHAQSLAMLRLETDLRHALERQEFLVFYQPIIDLKNGQISGFEALVRWKHPQRGMISPAEFIPIAEETGLIIPLDHLVLREACDQTRLWQQLFPARPLSMSVNLSSNQFAQTDLVAQIERILFETGLPAQSLKLEITEGVLMNNPENAAIMLHQLRALGIRLSIDDFGTGYSSLSYLHRFPLNTLKVDQSFVKRMQPSGENSEIVRTIVNLARNLKMDVIAEGIETRDQMEQLRDILCEYGQGYYFSRPVPAIEAEALLSSEKSWDMSKESTTVEALAA</sequence>
<dbReference type="SUPFAM" id="SSF141868">
    <property type="entry name" value="EAL domain-like"/>
    <property type="match status" value="1"/>
</dbReference>
<dbReference type="SMART" id="SM00086">
    <property type="entry name" value="PAC"/>
    <property type="match status" value="1"/>
</dbReference>
<dbReference type="SMART" id="SM00052">
    <property type="entry name" value="EAL"/>
    <property type="match status" value="1"/>
</dbReference>
<dbReference type="InterPro" id="IPR001610">
    <property type="entry name" value="PAC"/>
</dbReference>
<dbReference type="NCBIfam" id="TIGR00254">
    <property type="entry name" value="GGDEF"/>
    <property type="match status" value="1"/>
</dbReference>
<dbReference type="InterPro" id="IPR035965">
    <property type="entry name" value="PAS-like_dom_sf"/>
</dbReference>
<dbReference type="RefSeq" id="WP_106380505.1">
    <property type="nucleotide sequence ID" value="NZ_NIGF01000012.1"/>
</dbReference>